<evidence type="ECO:0000313" key="3">
    <source>
        <dbReference type="Proteomes" id="UP000186817"/>
    </source>
</evidence>
<dbReference type="AlphaFoldDB" id="A0A1Q9C2V4"/>
<reference evidence="2 3" key="1">
    <citation type="submission" date="2016-02" db="EMBL/GenBank/DDBJ databases">
        <title>Genome analysis of coral dinoflagellate symbionts highlights evolutionary adaptations to a symbiotic lifestyle.</title>
        <authorList>
            <person name="Aranda M."/>
            <person name="Li Y."/>
            <person name="Liew Y.J."/>
            <person name="Baumgarten S."/>
            <person name="Simakov O."/>
            <person name="Wilson M."/>
            <person name="Piel J."/>
            <person name="Ashoor H."/>
            <person name="Bougouffa S."/>
            <person name="Bajic V.B."/>
            <person name="Ryu T."/>
            <person name="Ravasi T."/>
            <person name="Bayer T."/>
            <person name="Micklem G."/>
            <person name="Kim H."/>
            <person name="Bhak J."/>
            <person name="Lajeunesse T.C."/>
            <person name="Voolstra C.R."/>
        </authorList>
    </citation>
    <scope>NUCLEOTIDE SEQUENCE [LARGE SCALE GENOMIC DNA]</scope>
    <source>
        <strain evidence="2 3">CCMP2467</strain>
    </source>
</reference>
<organism evidence="2 3">
    <name type="scientific">Symbiodinium microadriaticum</name>
    <name type="common">Dinoflagellate</name>
    <name type="synonym">Zooxanthella microadriatica</name>
    <dbReference type="NCBI Taxonomy" id="2951"/>
    <lineage>
        <taxon>Eukaryota</taxon>
        <taxon>Sar</taxon>
        <taxon>Alveolata</taxon>
        <taxon>Dinophyceae</taxon>
        <taxon>Suessiales</taxon>
        <taxon>Symbiodiniaceae</taxon>
        <taxon>Symbiodinium</taxon>
    </lineage>
</organism>
<protein>
    <submittedName>
        <fullName evidence="2">Uncharacterized protein</fullName>
    </submittedName>
</protein>
<dbReference type="EMBL" id="LSRX01001808">
    <property type="protein sequence ID" value="OLP77242.1"/>
    <property type="molecule type" value="Genomic_DNA"/>
</dbReference>
<proteinExistence type="predicted"/>
<dbReference type="OrthoDB" id="10362703at2759"/>
<evidence type="ECO:0000313" key="2">
    <source>
        <dbReference type="EMBL" id="OLP77242.1"/>
    </source>
</evidence>
<feature type="region of interest" description="Disordered" evidence="1">
    <location>
        <begin position="1"/>
        <end position="28"/>
    </location>
</feature>
<gene>
    <name evidence="2" type="ORF">AK812_SmicGene42711</name>
</gene>
<accession>A0A1Q9C2V4</accession>
<dbReference type="Proteomes" id="UP000186817">
    <property type="component" value="Unassembled WGS sequence"/>
</dbReference>
<sequence length="217" mass="23879">MQAVPSGDAAQRCDSDIRAQQPPPAGMPMQLPSAVAPLASRLTRYILSTAITCIKSIHKQLQHSPSLDTSLLPEMEEQGDKLDERGPEFQFVRSGFAVSAFGLTIRKEFGVEGRLGRLWSCGFVYEPFPLIQTRDPANAVDVERKPDHLAVPFQYLPCASAWTAGSVLSLQKSWTGKPENRTTAKAEYQRQLLAWMPSSATTPQSPLFKIFMSALAT</sequence>
<keyword evidence="3" id="KW-1185">Reference proteome</keyword>
<name>A0A1Q9C2V4_SYMMI</name>
<evidence type="ECO:0000256" key="1">
    <source>
        <dbReference type="SAM" id="MobiDB-lite"/>
    </source>
</evidence>
<comment type="caution">
    <text evidence="2">The sequence shown here is derived from an EMBL/GenBank/DDBJ whole genome shotgun (WGS) entry which is preliminary data.</text>
</comment>